<sequence length="87" mass="9432">MVTNHVNVTGVMIVVNIITLHQRKRVDLLKNVIVINVQNRIVVANVIVENLANVSSVMIVNVIVGAIVSVYVIVVSVPQRPVVANVT</sequence>
<evidence type="ECO:0000313" key="2">
    <source>
        <dbReference type="EMBL" id="QBK90986.1"/>
    </source>
</evidence>
<proteinExistence type="predicted"/>
<keyword evidence="1" id="KW-1133">Transmembrane helix</keyword>
<evidence type="ECO:0008006" key="3">
    <source>
        <dbReference type="Google" id="ProtNLM"/>
    </source>
</evidence>
<dbReference type="EMBL" id="MK500505">
    <property type="protein sequence ID" value="QBK90986.1"/>
    <property type="molecule type" value="Genomic_DNA"/>
</dbReference>
<feature type="transmembrane region" description="Helical" evidence="1">
    <location>
        <begin position="58"/>
        <end position="77"/>
    </location>
</feature>
<keyword evidence="1" id="KW-0812">Transmembrane</keyword>
<keyword evidence="1" id="KW-0472">Membrane</keyword>
<protein>
    <recommendedName>
        <fullName evidence="3">Transmembrane protein</fullName>
    </recommendedName>
</protein>
<name>A0A481Z5V9_9VIRU</name>
<reference evidence="2" key="1">
    <citation type="journal article" date="2019" name="MBio">
        <title>Virus Genomes from Deep Sea Sediments Expand the Ocean Megavirome and Support Independent Origins of Viral Gigantism.</title>
        <authorList>
            <person name="Backstrom D."/>
            <person name="Yutin N."/>
            <person name="Jorgensen S.L."/>
            <person name="Dharamshi J."/>
            <person name="Homa F."/>
            <person name="Zaremba-Niedwiedzka K."/>
            <person name="Spang A."/>
            <person name="Wolf Y.I."/>
            <person name="Koonin E.V."/>
            <person name="Ettema T.J."/>
        </authorList>
    </citation>
    <scope>NUCLEOTIDE SEQUENCE</scope>
</reference>
<evidence type="ECO:0000256" key="1">
    <source>
        <dbReference type="SAM" id="Phobius"/>
    </source>
</evidence>
<accession>A0A481Z5V9</accession>
<organism evidence="2">
    <name type="scientific">Pithovirus LCPAC201</name>
    <dbReference type="NCBI Taxonomy" id="2506591"/>
    <lineage>
        <taxon>Viruses</taxon>
        <taxon>Pithoviruses</taxon>
    </lineage>
</organism>
<gene>
    <name evidence="2" type="ORF">LCPAC201_02870</name>
</gene>